<protein>
    <submittedName>
        <fullName evidence="2">Uncharacterized protein</fullName>
    </submittedName>
</protein>
<feature type="chain" id="PRO_5008583237" evidence="1">
    <location>
        <begin position="18"/>
        <end position="119"/>
    </location>
</feature>
<accession>A0A1B6G1X7</accession>
<sequence>MVIVAVILVAVASCSLARPADDKHTGCNVKQDTFTSCFMDSGNHLFKMLSKGDKKMGLPVLDPLEVKKMNVFDNGDHMHLKMMDSIHTGLSKSVIKEAQADPEHFKFKLNMTIPKYNIK</sequence>
<dbReference type="Pfam" id="PF06585">
    <property type="entry name" value="JHBP"/>
    <property type="match status" value="1"/>
</dbReference>
<keyword evidence="1" id="KW-0732">Signal</keyword>
<dbReference type="InterPro" id="IPR038606">
    <property type="entry name" value="To_sf"/>
</dbReference>
<evidence type="ECO:0000313" key="2">
    <source>
        <dbReference type="EMBL" id="JAS56313.1"/>
    </source>
</evidence>
<feature type="signal peptide" evidence="1">
    <location>
        <begin position="1"/>
        <end position="17"/>
    </location>
</feature>
<dbReference type="InterPro" id="IPR010562">
    <property type="entry name" value="Haemolymph_juvenile_hormone-bd"/>
</dbReference>
<gene>
    <name evidence="2" type="ORF">g.4462</name>
</gene>
<dbReference type="Gene3D" id="3.15.10.30">
    <property type="entry name" value="Haemolymph juvenile hormone binding protein"/>
    <property type="match status" value="1"/>
</dbReference>
<dbReference type="GO" id="GO:0005615">
    <property type="term" value="C:extracellular space"/>
    <property type="evidence" value="ECO:0007669"/>
    <property type="project" value="TreeGrafter"/>
</dbReference>
<dbReference type="EMBL" id="GECZ01013456">
    <property type="protein sequence ID" value="JAS56313.1"/>
    <property type="molecule type" value="Transcribed_RNA"/>
</dbReference>
<reference evidence="2" key="1">
    <citation type="submission" date="2015-11" db="EMBL/GenBank/DDBJ databases">
        <title>De novo transcriptome assembly of four potential Pierce s Disease insect vectors from Arizona vineyards.</title>
        <authorList>
            <person name="Tassone E.E."/>
        </authorList>
    </citation>
    <scope>NUCLEOTIDE SEQUENCE</scope>
</reference>
<dbReference type="PANTHER" id="PTHR11008:SF41">
    <property type="entry name" value="RE70318P"/>
    <property type="match status" value="1"/>
</dbReference>
<proteinExistence type="predicted"/>
<dbReference type="AlphaFoldDB" id="A0A1B6G1X7"/>
<organism evidence="2">
    <name type="scientific">Cuerna arida</name>
    <dbReference type="NCBI Taxonomy" id="1464854"/>
    <lineage>
        <taxon>Eukaryota</taxon>
        <taxon>Metazoa</taxon>
        <taxon>Ecdysozoa</taxon>
        <taxon>Arthropoda</taxon>
        <taxon>Hexapoda</taxon>
        <taxon>Insecta</taxon>
        <taxon>Pterygota</taxon>
        <taxon>Neoptera</taxon>
        <taxon>Paraneoptera</taxon>
        <taxon>Hemiptera</taxon>
        <taxon>Auchenorrhyncha</taxon>
        <taxon>Membracoidea</taxon>
        <taxon>Cicadellidae</taxon>
        <taxon>Cicadellinae</taxon>
        <taxon>Proconiini</taxon>
        <taxon>Cuerna</taxon>
    </lineage>
</organism>
<dbReference type="PANTHER" id="PTHR11008">
    <property type="entry name" value="PROTEIN TAKEOUT-LIKE PROTEIN"/>
    <property type="match status" value="1"/>
</dbReference>
<evidence type="ECO:0000256" key="1">
    <source>
        <dbReference type="SAM" id="SignalP"/>
    </source>
</evidence>
<feature type="non-terminal residue" evidence="2">
    <location>
        <position position="119"/>
    </location>
</feature>
<name>A0A1B6G1X7_9HEMI</name>